<protein>
    <recommendedName>
        <fullName evidence="6">TFIIS central domain-containing protein</fullName>
    </recommendedName>
</protein>
<dbReference type="SMART" id="SM00510">
    <property type="entry name" value="TFS2M"/>
    <property type="match status" value="1"/>
</dbReference>
<feature type="compositionally biased region" description="Basic and acidic residues" evidence="5">
    <location>
        <begin position="1757"/>
        <end position="1786"/>
    </location>
</feature>
<keyword evidence="4" id="KW-0539">Nucleus</keyword>
<organism evidence="7 8">
    <name type="scientific">Cylindrotheca closterium</name>
    <dbReference type="NCBI Taxonomy" id="2856"/>
    <lineage>
        <taxon>Eukaryota</taxon>
        <taxon>Sar</taxon>
        <taxon>Stramenopiles</taxon>
        <taxon>Ochrophyta</taxon>
        <taxon>Bacillariophyta</taxon>
        <taxon>Bacillariophyceae</taxon>
        <taxon>Bacillariophycidae</taxon>
        <taxon>Bacillariales</taxon>
        <taxon>Bacillariaceae</taxon>
        <taxon>Cylindrotheca</taxon>
    </lineage>
</organism>
<dbReference type="EMBL" id="CAKOGP040000001">
    <property type="protein sequence ID" value="CAJ1888328.1"/>
    <property type="molecule type" value="Genomic_DNA"/>
</dbReference>
<feature type="compositionally biased region" description="Polar residues" evidence="5">
    <location>
        <begin position="1718"/>
        <end position="1734"/>
    </location>
</feature>
<keyword evidence="8" id="KW-1185">Reference proteome</keyword>
<proteinExistence type="predicted"/>
<dbReference type="PANTHER" id="PTHR11477:SF0">
    <property type="entry name" value="IP08861P-RELATED"/>
    <property type="match status" value="1"/>
</dbReference>
<evidence type="ECO:0000256" key="2">
    <source>
        <dbReference type="ARBA" id="ARBA00022771"/>
    </source>
</evidence>
<evidence type="ECO:0000256" key="1">
    <source>
        <dbReference type="ARBA" id="ARBA00022723"/>
    </source>
</evidence>
<sequence>MVTLSWAENLVGRDWEIWWSDNEEGTSGDNNDDGNQDQPSGMDVDNNDSVLDDTMTGRDLVSSTVMASLDNTTDDPVDRNENNDESESEGEGSVIDDWYAGRILSFEQSGQSFIFKVIFVGDEEEYEMALDSTKVRPSAIAWIKRTKAILCSSEFPSDSELPPDTNTDLDSTALSEIEMENEQYHPTLSIPQKGRKKAETIGNEDLRRVLRMKCLLRRQIYLRTKLAKIENHAGSEKYVDGEPNPTETYVNHLVLCCNDQIEFCDWFCRCWNFLCTIFCEKSSESQSDQPRPTIDQVVATYFETGKNVIMNFLSIDVESKVSKRRQPVTYTTQSARQSKRRRKMKGGSDSYDGGPTNSIADPLLQTITNHSEAFLMSIAEEMMKTICSFVIDKALTWKHDAEVLLRLAEADKAQVLKSNEGDESGSADSKDDVTKYVTLEQIKPVIDSAIEDDVMAQLDTNPMKDSLQKKMDKVLETEVIARSLLSQIGNEDGDSTDNSDKILSSLQKISEELENSESPLRNVDPIGNSEHPISRDAIREAIQLRSWLIKVWHAGKVRERYAFIEDLSDHIAEPPGVSYLSEVTESAHLASQVADAQKQAEALVDQAKLAASKELALEDLWDSSTVNLQSIAGVEDVAASLSSNSCILMNEEKLALRKDVLSWVETAREIMSKAGEKGHDFSQLEILNQDCQEILKGRSKGLMRLLEGVHPNTKVEKELERFGSSDISSIGGPLLNEVSQFYLTALQWKQRSQSIISTLRLHGNTFAGEPMSAQKTPPMVDIKRIKDLLAEYKSLGVQLHNEFQVLEAVDKEATEWSVRLYQKLNQDSISPAECLSVLLEQRDLRPSGMIVDPVRHLFDLMVDTLTWYQRIQESVKFAETEVLGLTKNNRPQSEIDQKHSSLCVDRFYPLLVDGSEVLQLYAKTTGLGDFAANLSQQCEEILESFGLRKTSRAIQLEKLQVHPLGAAIISKMILPTDRENTISPLFVLLWYSWHLFVSDLVWRSGTGTAIAKTSQQMKAPTLESALQVLAKEPKIPSSQGQSSEALLIATKTVEITQMDGLISDATGIQEGIRNLLSQSKELLKAGFQKADLVQQHLASLKDYLASFRTQSKSSAGFALDPSLDQPLDEDIKTFSWFVRTFSYPFLFLDEASFNRPIDSRIPWNVLVSLYERHPNDPGVQVGSFALVSLRVKELYEAGTQWQEEITKFTALTNRGGRRRVPGASPAKPEQDSDASSILQMEQMGRLAKHPILAKIAMPRETAVKSILESSKEFETQLHDFLGLDYEGASPDRASFPSSDSLVGKGGEFILYRLTGSPLFEEVQTRQQSLSAVAEHVLADTRGKATFEWISNAVSWIQSLVDGVIDKSPFSDTDRRMSIPSAEAKMILQQGEEIFLELPDDLKRTLSQHGIMVTTNKQDQTIKVIVKKNGAHHSCGGTVIRWCPILFQALRADIKRLARWESSMTRTLGEFNVFFKESRNVEKDDETLYKWFSFQERVADLLESGHDELVVTPQKNFVSSFQNLLISFQKYLAEHSNQTKNLKFAMRWISESNSIIDDRFLLLDSLLYRSSLVENDDSADDASHAGDNSTFPGDSNHRTFRDSCRSYIEKALSKALKITGMSSLPDLADMDSFCAIKAWEIEGAMFERYQGDFGISKISEEYRDKARSFRWSLEAKNNASLCLRILMGELKIETLLDMSSEDLSSQKLKLKRAKAEQAAKSSTMLTKPKSPSTASDGGVKAEETQLVGSIAAVKDEVDVDTKAKDDGEKASADDSKESPSAEYKAEASETSSPVAAAAAPISEASLKAVTQAFKSYKPPPPPPSLVQSSFQSTLDDDDAGHYQPDPDVRIMNSNGGDRFHIEIVNLRQSFWAALYLEDENSNFGSNQLIPSNLMEKGRLKIEEFQRFLHDKLAGRRWAAFALRLDILSDQRAYKKFYKEYETKKRIAMFTVSQNTKVFLVTPKFHRSVQSEGLTLLNKTSSYAIVLTKETVFLD</sequence>
<feature type="region of interest" description="Disordered" evidence="5">
    <location>
        <begin position="20"/>
        <end position="54"/>
    </location>
</feature>
<evidence type="ECO:0000256" key="3">
    <source>
        <dbReference type="ARBA" id="ARBA00022833"/>
    </source>
</evidence>
<evidence type="ECO:0000313" key="7">
    <source>
        <dbReference type="EMBL" id="CAJ1888328.1"/>
    </source>
</evidence>
<dbReference type="PANTHER" id="PTHR11477">
    <property type="entry name" value="TRANSCRIPTION FACTOR S-II ZINC FINGER DOMAIN-CONTAINING PROTEIN"/>
    <property type="match status" value="1"/>
</dbReference>
<evidence type="ECO:0000313" key="8">
    <source>
        <dbReference type="Proteomes" id="UP001295423"/>
    </source>
</evidence>
<evidence type="ECO:0000256" key="4">
    <source>
        <dbReference type="ARBA" id="ARBA00023242"/>
    </source>
</evidence>
<reference evidence="7" key="1">
    <citation type="submission" date="2023-08" db="EMBL/GenBank/DDBJ databases">
        <authorList>
            <person name="Audoor S."/>
            <person name="Bilcke G."/>
        </authorList>
    </citation>
    <scope>NUCLEOTIDE SEQUENCE</scope>
</reference>
<dbReference type="InterPro" id="IPR003618">
    <property type="entry name" value="TFIIS_cen_dom"/>
</dbReference>
<dbReference type="PROSITE" id="PS51321">
    <property type="entry name" value="TFIIS_CENTRAL"/>
    <property type="match status" value="1"/>
</dbReference>
<keyword evidence="1" id="KW-0479">Metal-binding</keyword>
<dbReference type="SUPFAM" id="SSF46942">
    <property type="entry name" value="Elongation factor TFIIS domain 2"/>
    <property type="match status" value="1"/>
</dbReference>
<comment type="caution">
    <text evidence="7">The sequence shown here is derived from an EMBL/GenBank/DDBJ whole genome shotgun (WGS) entry which is preliminary data.</text>
</comment>
<dbReference type="Gene3D" id="1.10.472.30">
    <property type="entry name" value="Transcription elongation factor S-II, central domain"/>
    <property type="match status" value="1"/>
</dbReference>
<feature type="region of interest" description="Disordered" evidence="5">
    <location>
        <begin position="1577"/>
        <end position="1596"/>
    </location>
</feature>
<accession>A0AAD2FBG3</accession>
<dbReference type="Pfam" id="PF07500">
    <property type="entry name" value="TFIIS_M"/>
    <property type="match status" value="1"/>
</dbReference>
<keyword evidence="3" id="KW-0862">Zinc</keyword>
<dbReference type="Proteomes" id="UP001295423">
    <property type="component" value="Unassembled WGS sequence"/>
</dbReference>
<feature type="compositionally biased region" description="Acidic residues" evidence="5">
    <location>
        <begin position="21"/>
        <end position="35"/>
    </location>
</feature>
<dbReference type="GO" id="GO:0005634">
    <property type="term" value="C:nucleus"/>
    <property type="evidence" value="ECO:0007669"/>
    <property type="project" value="TreeGrafter"/>
</dbReference>
<feature type="region of interest" description="Disordered" evidence="5">
    <location>
        <begin position="1718"/>
        <end position="1740"/>
    </location>
</feature>
<evidence type="ECO:0000259" key="6">
    <source>
        <dbReference type="PROSITE" id="PS51321"/>
    </source>
</evidence>
<keyword evidence="2" id="KW-0863">Zinc-finger</keyword>
<feature type="region of interest" description="Disordered" evidence="5">
    <location>
        <begin position="1757"/>
        <end position="1795"/>
    </location>
</feature>
<dbReference type="GO" id="GO:0008270">
    <property type="term" value="F:zinc ion binding"/>
    <property type="evidence" value="ECO:0007669"/>
    <property type="project" value="UniProtKB-KW"/>
</dbReference>
<name>A0AAD2FBG3_9STRA</name>
<feature type="region of interest" description="Disordered" evidence="5">
    <location>
        <begin position="1812"/>
        <end position="1844"/>
    </location>
</feature>
<feature type="region of interest" description="Disordered" evidence="5">
    <location>
        <begin position="326"/>
        <end position="357"/>
    </location>
</feature>
<evidence type="ECO:0000256" key="5">
    <source>
        <dbReference type="SAM" id="MobiDB-lite"/>
    </source>
</evidence>
<feature type="domain" description="TFIIS central" evidence="6">
    <location>
        <begin position="1599"/>
        <end position="1730"/>
    </location>
</feature>
<gene>
    <name evidence="7" type="ORF">CYCCA115_LOCUS12</name>
</gene>
<feature type="region of interest" description="Disordered" evidence="5">
    <location>
        <begin position="67"/>
        <end position="94"/>
    </location>
</feature>
<dbReference type="GO" id="GO:0006351">
    <property type="term" value="P:DNA-templated transcription"/>
    <property type="evidence" value="ECO:0007669"/>
    <property type="project" value="InterPro"/>
</dbReference>
<dbReference type="InterPro" id="IPR036575">
    <property type="entry name" value="TFIIS_cen_dom_sf"/>
</dbReference>